<comment type="catalytic activity">
    <reaction evidence="5">
        <text>dUTP + H2O = dUMP + diphosphate + H(+)</text>
        <dbReference type="Rhea" id="RHEA:10248"/>
        <dbReference type="ChEBI" id="CHEBI:15377"/>
        <dbReference type="ChEBI" id="CHEBI:15378"/>
        <dbReference type="ChEBI" id="CHEBI:33019"/>
        <dbReference type="ChEBI" id="CHEBI:61555"/>
        <dbReference type="ChEBI" id="CHEBI:246422"/>
        <dbReference type="EC" id="3.6.1.23"/>
    </reaction>
</comment>
<dbReference type="RefSeq" id="WP_235123131.1">
    <property type="nucleotide sequence ID" value="NZ_CP090979.1"/>
</dbReference>
<accession>A0ABY3SRM7</accession>
<keyword evidence="8" id="KW-0614">Plasmid</keyword>
<dbReference type="SUPFAM" id="SSF51283">
    <property type="entry name" value="dUTPase-like"/>
    <property type="match status" value="1"/>
</dbReference>
<dbReference type="Gene3D" id="2.70.40.10">
    <property type="match status" value="1"/>
</dbReference>
<dbReference type="PANTHER" id="PTHR11241">
    <property type="entry name" value="DEOXYURIDINE 5'-TRIPHOSPHATE NUCLEOTIDOHYDROLASE"/>
    <property type="match status" value="1"/>
</dbReference>
<dbReference type="InterPro" id="IPR029054">
    <property type="entry name" value="dUTPase-like"/>
</dbReference>
<evidence type="ECO:0000256" key="3">
    <source>
        <dbReference type="ARBA" id="ARBA00022801"/>
    </source>
</evidence>
<keyword evidence="3 8" id="KW-0378">Hydrolase</keyword>
<geneLocation type="plasmid" evidence="8 9">
    <name>pYPD9-1</name>
</geneLocation>
<dbReference type="InterPro" id="IPR008181">
    <property type="entry name" value="dUTPase"/>
</dbReference>
<dbReference type="GO" id="GO:0004170">
    <property type="term" value="F:dUTP diphosphatase activity"/>
    <property type="evidence" value="ECO:0007669"/>
    <property type="project" value="UniProtKB-EC"/>
</dbReference>
<keyword evidence="4" id="KW-0546">Nucleotide metabolism</keyword>
<sequence length="170" mass="18036">MQIKIKKLSADAVIPKYATELSAGFDLVASEDIVIPPSQTAMVPTGLAIELPAGYELQVRPRSGVSYKTKLRVANAPGTVDADYRGEIKVLVDNIHVPSAIGTSGVIAINGELIRSDGTYPVGTCIIHKGDRIAQGVITKVEHVELIETEDELTETDRGQGGFGHTGVQS</sequence>
<evidence type="ECO:0000313" key="8">
    <source>
        <dbReference type="EMBL" id="UJF36581.1"/>
    </source>
</evidence>
<dbReference type="EMBL" id="CP090979">
    <property type="protein sequence ID" value="UJF36581.1"/>
    <property type="molecule type" value="Genomic_DNA"/>
</dbReference>
<evidence type="ECO:0000259" key="7">
    <source>
        <dbReference type="Pfam" id="PF00692"/>
    </source>
</evidence>
<dbReference type="Proteomes" id="UP001649230">
    <property type="component" value="Plasmid pYPD9-1"/>
</dbReference>
<dbReference type="NCBIfam" id="TIGR00576">
    <property type="entry name" value="dut"/>
    <property type="match status" value="1"/>
</dbReference>
<feature type="compositionally biased region" description="Gly residues" evidence="6">
    <location>
        <begin position="159"/>
        <end position="170"/>
    </location>
</feature>
<organism evidence="8 9">
    <name type="scientific">Paenibacillus hexagrammi</name>
    <dbReference type="NCBI Taxonomy" id="2908839"/>
    <lineage>
        <taxon>Bacteria</taxon>
        <taxon>Bacillati</taxon>
        <taxon>Bacillota</taxon>
        <taxon>Bacilli</taxon>
        <taxon>Bacillales</taxon>
        <taxon>Paenibacillaceae</taxon>
        <taxon>Paenibacillus</taxon>
    </lineage>
</organism>
<dbReference type="CDD" id="cd07557">
    <property type="entry name" value="trimeric_dUTPase"/>
    <property type="match status" value="1"/>
</dbReference>
<feature type="domain" description="dUTPase-like" evidence="7">
    <location>
        <begin position="12"/>
        <end position="94"/>
    </location>
</feature>
<gene>
    <name evidence="8" type="primary">dut</name>
    <name evidence="8" type="ORF">L0M14_30805</name>
</gene>
<dbReference type="NCBIfam" id="NF001862">
    <property type="entry name" value="PRK00601.1"/>
    <property type="match status" value="1"/>
</dbReference>
<dbReference type="PANTHER" id="PTHR11241:SF0">
    <property type="entry name" value="DEOXYURIDINE 5'-TRIPHOSPHATE NUCLEOTIDOHYDROLASE"/>
    <property type="match status" value="1"/>
</dbReference>
<evidence type="ECO:0000313" key="9">
    <source>
        <dbReference type="Proteomes" id="UP001649230"/>
    </source>
</evidence>
<evidence type="ECO:0000256" key="2">
    <source>
        <dbReference type="ARBA" id="ARBA00012379"/>
    </source>
</evidence>
<feature type="domain" description="dUTPase-like" evidence="7">
    <location>
        <begin position="126"/>
        <end position="167"/>
    </location>
</feature>
<dbReference type="EC" id="3.6.1.23" evidence="2"/>
<proteinExistence type="inferred from homology"/>
<name>A0ABY3SRM7_9BACL</name>
<reference evidence="8 9" key="1">
    <citation type="journal article" date="2024" name="Int. J. Syst. Evol. Microbiol.">
        <title>Paenibacillus hexagrammi sp. nov., a novel bacterium isolated from the gut content of Hexagrammos agrammus.</title>
        <authorList>
            <person name="Jung H.K."/>
            <person name="Kim D.G."/>
            <person name="Zin H."/>
            <person name="Park J."/>
            <person name="Jung H."/>
            <person name="Kim Y.O."/>
            <person name="Kong H.J."/>
            <person name="Kim J.W."/>
            <person name="Kim Y.S."/>
        </authorList>
    </citation>
    <scope>NUCLEOTIDE SEQUENCE [LARGE SCALE GENOMIC DNA]</scope>
    <source>
        <strain evidence="8 9">YPD9-1</strain>
    </source>
</reference>
<keyword evidence="9" id="KW-1185">Reference proteome</keyword>
<dbReference type="Pfam" id="PF00692">
    <property type="entry name" value="dUTPase"/>
    <property type="match status" value="2"/>
</dbReference>
<evidence type="ECO:0000256" key="4">
    <source>
        <dbReference type="ARBA" id="ARBA00023080"/>
    </source>
</evidence>
<dbReference type="InterPro" id="IPR033704">
    <property type="entry name" value="dUTPase_trimeric"/>
</dbReference>
<evidence type="ECO:0000256" key="1">
    <source>
        <dbReference type="ARBA" id="ARBA00006581"/>
    </source>
</evidence>
<feature type="region of interest" description="Disordered" evidence="6">
    <location>
        <begin position="151"/>
        <end position="170"/>
    </location>
</feature>
<dbReference type="InterPro" id="IPR036157">
    <property type="entry name" value="dUTPase-like_sf"/>
</dbReference>
<evidence type="ECO:0000256" key="5">
    <source>
        <dbReference type="ARBA" id="ARBA00047686"/>
    </source>
</evidence>
<comment type="similarity">
    <text evidence="1">Belongs to the dUTPase family.</text>
</comment>
<evidence type="ECO:0000256" key="6">
    <source>
        <dbReference type="SAM" id="MobiDB-lite"/>
    </source>
</evidence>
<protein>
    <recommendedName>
        <fullName evidence="2">dUTP diphosphatase</fullName>
        <ecNumber evidence="2">3.6.1.23</ecNumber>
    </recommendedName>
</protein>